<comment type="caution">
    <text evidence="4">The sequence shown here is derived from an EMBL/GenBank/DDBJ whole genome shotgun (WGS) entry which is preliminary data.</text>
</comment>
<evidence type="ECO:0000313" key="4">
    <source>
        <dbReference type="EMBL" id="KAH7516793.1"/>
    </source>
</evidence>
<dbReference type="PROSITE" id="PS50105">
    <property type="entry name" value="SAM_DOMAIN"/>
    <property type="match status" value="1"/>
</dbReference>
<reference evidence="4" key="1">
    <citation type="journal article" date="2021" name="Front. Plant Sci.">
        <title>Chromosome-Scale Genome Assembly for Chinese Sour Jujube and Insights Into Its Genome Evolution and Domestication Signature.</title>
        <authorList>
            <person name="Shen L.-Y."/>
            <person name="Luo H."/>
            <person name="Wang X.-L."/>
            <person name="Wang X.-M."/>
            <person name="Qiu X.-J."/>
            <person name="Liu H."/>
            <person name="Zhou S.-S."/>
            <person name="Jia K.-H."/>
            <person name="Nie S."/>
            <person name="Bao Y.-T."/>
            <person name="Zhang R.-G."/>
            <person name="Yun Q.-Z."/>
            <person name="Chai Y.-H."/>
            <person name="Lu J.-Y."/>
            <person name="Li Y."/>
            <person name="Zhao S.-W."/>
            <person name="Mao J.-F."/>
            <person name="Jia S.-G."/>
            <person name="Mao Y.-M."/>
        </authorList>
    </citation>
    <scope>NUCLEOTIDE SEQUENCE</scope>
    <source>
        <strain evidence="4">AT0</strain>
        <tissue evidence="4">Leaf</tissue>
    </source>
</reference>
<feature type="compositionally biased region" description="Basic and acidic residues" evidence="2">
    <location>
        <begin position="146"/>
        <end position="158"/>
    </location>
</feature>
<dbReference type="InterPro" id="IPR001660">
    <property type="entry name" value="SAM"/>
</dbReference>
<dbReference type="InterPro" id="IPR013761">
    <property type="entry name" value="SAM/pointed_sf"/>
</dbReference>
<evidence type="ECO:0000256" key="1">
    <source>
        <dbReference type="ARBA" id="ARBA00022737"/>
    </source>
</evidence>
<dbReference type="AlphaFoldDB" id="A0A978UPP1"/>
<feature type="compositionally biased region" description="Low complexity" evidence="2">
    <location>
        <begin position="55"/>
        <end position="75"/>
    </location>
</feature>
<feature type="region of interest" description="Disordered" evidence="2">
    <location>
        <begin position="32"/>
        <end position="230"/>
    </location>
</feature>
<dbReference type="PANTHER" id="PTHR10627:SF72">
    <property type="entry name" value="STERILE ALPHA MOTIF_POINTED DOMAIN-CONTAINING PROTEIN-RELATED"/>
    <property type="match status" value="1"/>
</dbReference>
<keyword evidence="1" id="KW-0677">Repeat</keyword>
<feature type="compositionally biased region" description="Basic residues" evidence="2">
    <location>
        <begin position="172"/>
        <end position="184"/>
    </location>
</feature>
<dbReference type="CDD" id="cd09487">
    <property type="entry name" value="SAM_superfamily"/>
    <property type="match status" value="1"/>
</dbReference>
<name>A0A978UPP1_ZIZJJ</name>
<dbReference type="EMBL" id="JAEACU010000010">
    <property type="protein sequence ID" value="KAH7516793.1"/>
    <property type="molecule type" value="Genomic_DNA"/>
</dbReference>
<dbReference type="SUPFAM" id="SSF47769">
    <property type="entry name" value="SAM/Pointed domain"/>
    <property type="match status" value="1"/>
</dbReference>
<dbReference type="SMART" id="SM00454">
    <property type="entry name" value="SAM"/>
    <property type="match status" value="1"/>
</dbReference>
<gene>
    <name evidence="4" type="ORF">FEM48_Zijuj10G0172400</name>
</gene>
<dbReference type="PANTHER" id="PTHR10627">
    <property type="entry name" value="SCP160"/>
    <property type="match status" value="1"/>
</dbReference>
<protein>
    <recommendedName>
        <fullName evidence="3">SAM domain-containing protein</fullName>
    </recommendedName>
</protein>
<dbReference type="Pfam" id="PF00536">
    <property type="entry name" value="SAM_1"/>
    <property type="match status" value="1"/>
</dbReference>
<feature type="domain" description="SAM" evidence="3">
    <location>
        <begin position="270"/>
        <end position="333"/>
    </location>
</feature>
<organism evidence="4 5">
    <name type="scientific">Ziziphus jujuba var. spinosa</name>
    <dbReference type="NCBI Taxonomy" id="714518"/>
    <lineage>
        <taxon>Eukaryota</taxon>
        <taxon>Viridiplantae</taxon>
        <taxon>Streptophyta</taxon>
        <taxon>Embryophyta</taxon>
        <taxon>Tracheophyta</taxon>
        <taxon>Spermatophyta</taxon>
        <taxon>Magnoliopsida</taxon>
        <taxon>eudicotyledons</taxon>
        <taxon>Gunneridae</taxon>
        <taxon>Pentapetalae</taxon>
        <taxon>rosids</taxon>
        <taxon>fabids</taxon>
        <taxon>Rosales</taxon>
        <taxon>Rhamnaceae</taxon>
        <taxon>Paliureae</taxon>
        <taxon>Ziziphus</taxon>
    </lineage>
</organism>
<proteinExistence type="predicted"/>
<evidence type="ECO:0000256" key="2">
    <source>
        <dbReference type="SAM" id="MobiDB-lite"/>
    </source>
</evidence>
<feature type="compositionally biased region" description="Basic and acidic residues" evidence="2">
    <location>
        <begin position="194"/>
        <end position="216"/>
    </location>
</feature>
<evidence type="ECO:0000313" key="5">
    <source>
        <dbReference type="Proteomes" id="UP000813462"/>
    </source>
</evidence>
<dbReference type="Gene3D" id="1.10.150.50">
    <property type="entry name" value="Transcription Factor, Ets-1"/>
    <property type="match status" value="1"/>
</dbReference>
<dbReference type="Proteomes" id="UP000813462">
    <property type="component" value="Unassembled WGS sequence"/>
</dbReference>
<accession>A0A978UPP1</accession>
<sequence>MTLELPDPLSCAHTVTLSSALSHVMADELQPLDGPITAGQTTTTPTPTPPPPPTATTTTTTNSTTTATITAPPSSDNTGLPLAPKRQRRPSVRLGEIGDQPAATVSYESQLRRARHHPWRYPKDRDFSSKAVKARSITNLVNGGGDSHENQEAEERNQNGEGSNLELGNRNVKAKRGTVTKRVRSNWISNSNSKLDDGGAEGDSREDVDEGFRDFDPDSDSPLKDPSPVHSVDNAAVDLWNGHRRSGSRARVLESRENDAVELDNIMLDYNCSGVRSWLIDLGLSRYAPVFEIHEVDDDVLPMLTLEDLKDMGINAVGSRRKMYTAIQKLRKGFS</sequence>
<evidence type="ECO:0000259" key="3">
    <source>
        <dbReference type="PROSITE" id="PS50105"/>
    </source>
</evidence>